<dbReference type="OrthoDB" id="513891at2759"/>
<gene>
    <name evidence="4" type="ORF">C2E20_3907</name>
</gene>
<dbReference type="Pfam" id="PF07714">
    <property type="entry name" value="PK_Tyr_Ser-Thr"/>
    <property type="match status" value="1"/>
</dbReference>
<sequence>MPGLAPTGTMLGAAADNVVASAGDCCRACRANKRCTAMWFCEAQGGCASAAHNLSVPYGGCQLVEQVATRPGTGRPVLVVPAPGFIGGAPLRHPAPAIEEYDVWPGLGYWYRYDLECGDSVSQPGSCGLRGGPQGSAARCDADPDCQVMMYFPEGRDYPGAGQPVVLLKGSTDVQMGIQGANINLNAVLYKKRAAALPGTAGGGLSAGAIAGIAVGAVCAAALLLAAGVWLARRRRRPEGRPTSVEPKPSSSGSSSGCGGDAQSKDLLPSPPGSGEPVLIGGRVVSMSQVPSQLLPFHPAAAAAAPSVASSGSAPLSTAAAQLPPGLDRSPLGMPPAMRAAPATPAEQSLLSHLPVYGWQRSIVDFSKIQFHVGPGGAIQELGSGSSATVYRVVLDGVDPHAAKVFRLGADPEAQLYFLEEASLLRLLRHPCVVGFAGVCVTDGNGIILMELMEGGDLRTRNRDVDADGRRVFGWYQRGRTVALDVACALNYLHSSTYTHFDVKARNVLLSRDLTAKLADVGFARAMRATHHSIEGPTGTFDYMAPELLTGRKCNNSVDVYSFGVLLWELCVGEYPARGTMRESRVPQECPQAVAQLMTECLQENPMLRPSAAQLVERLTLLQ</sequence>
<dbReference type="Gene3D" id="1.10.510.10">
    <property type="entry name" value="Transferase(Phosphotransferase) domain 1"/>
    <property type="match status" value="1"/>
</dbReference>
<proteinExistence type="predicted"/>
<evidence type="ECO:0000259" key="3">
    <source>
        <dbReference type="PROSITE" id="PS50011"/>
    </source>
</evidence>
<feature type="transmembrane region" description="Helical" evidence="2">
    <location>
        <begin position="209"/>
        <end position="232"/>
    </location>
</feature>
<evidence type="ECO:0000313" key="5">
    <source>
        <dbReference type="Proteomes" id="UP000239649"/>
    </source>
</evidence>
<evidence type="ECO:0000313" key="4">
    <source>
        <dbReference type="EMBL" id="PSC72792.1"/>
    </source>
</evidence>
<comment type="caution">
    <text evidence="4">The sequence shown here is derived from an EMBL/GenBank/DDBJ whole genome shotgun (WGS) entry which is preliminary data.</text>
</comment>
<keyword evidence="5" id="KW-1185">Reference proteome</keyword>
<dbReference type="PROSITE" id="PS50011">
    <property type="entry name" value="PROTEIN_KINASE_DOM"/>
    <property type="match status" value="1"/>
</dbReference>
<dbReference type="STRING" id="554055.A0A2P6VFC3"/>
<dbReference type="GO" id="GO:0004674">
    <property type="term" value="F:protein serine/threonine kinase activity"/>
    <property type="evidence" value="ECO:0007669"/>
    <property type="project" value="TreeGrafter"/>
</dbReference>
<dbReference type="EMBL" id="LHPF02000009">
    <property type="protein sequence ID" value="PSC72792.1"/>
    <property type="molecule type" value="Genomic_DNA"/>
</dbReference>
<keyword evidence="2" id="KW-0812">Transmembrane</keyword>
<accession>A0A2P6VFC3</accession>
<reference evidence="4 5" key="1">
    <citation type="journal article" date="2018" name="Plant J.">
        <title>Genome sequences of Chlorella sorokiniana UTEX 1602 and Micractinium conductrix SAG 241.80: implications to maltose excretion by a green alga.</title>
        <authorList>
            <person name="Arriola M.B."/>
            <person name="Velmurugan N."/>
            <person name="Zhang Y."/>
            <person name="Plunkett M.H."/>
            <person name="Hondzo H."/>
            <person name="Barney B.M."/>
        </authorList>
    </citation>
    <scope>NUCLEOTIDE SEQUENCE [LARGE SCALE GENOMIC DNA]</scope>
    <source>
        <strain evidence="4 5">SAG 241.80</strain>
    </source>
</reference>
<dbReference type="SMART" id="SM00220">
    <property type="entry name" value="S_TKc"/>
    <property type="match status" value="1"/>
</dbReference>
<dbReference type="InterPro" id="IPR003609">
    <property type="entry name" value="Pan_app"/>
</dbReference>
<feature type="region of interest" description="Disordered" evidence="1">
    <location>
        <begin position="236"/>
        <end position="273"/>
    </location>
</feature>
<evidence type="ECO:0000256" key="2">
    <source>
        <dbReference type="SAM" id="Phobius"/>
    </source>
</evidence>
<dbReference type="InterPro" id="IPR011009">
    <property type="entry name" value="Kinase-like_dom_sf"/>
</dbReference>
<dbReference type="InterPro" id="IPR051681">
    <property type="entry name" value="Ser/Thr_Kinases-Pseudokinases"/>
</dbReference>
<name>A0A2P6VFC3_9CHLO</name>
<dbReference type="SUPFAM" id="SSF56112">
    <property type="entry name" value="Protein kinase-like (PK-like)"/>
    <property type="match status" value="1"/>
</dbReference>
<keyword evidence="2" id="KW-0472">Membrane</keyword>
<protein>
    <submittedName>
        <fullName evidence="4">Serine threonine-kinase CTR1</fullName>
    </submittedName>
</protein>
<dbReference type="Pfam" id="PF14295">
    <property type="entry name" value="PAN_4"/>
    <property type="match status" value="1"/>
</dbReference>
<dbReference type="InterPro" id="IPR000719">
    <property type="entry name" value="Prot_kinase_dom"/>
</dbReference>
<dbReference type="Proteomes" id="UP000239649">
    <property type="component" value="Unassembled WGS sequence"/>
</dbReference>
<evidence type="ECO:0000256" key="1">
    <source>
        <dbReference type="SAM" id="MobiDB-lite"/>
    </source>
</evidence>
<organism evidence="4 5">
    <name type="scientific">Micractinium conductrix</name>
    <dbReference type="NCBI Taxonomy" id="554055"/>
    <lineage>
        <taxon>Eukaryota</taxon>
        <taxon>Viridiplantae</taxon>
        <taxon>Chlorophyta</taxon>
        <taxon>core chlorophytes</taxon>
        <taxon>Trebouxiophyceae</taxon>
        <taxon>Chlorellales</taxon>
        <taxon>Chlorellaceae</taxon>
        <taxon>Chlorella clade</taxon>
        <taxon>Micractinium</taxon>
    </lineage>
</organism>
<keyword evidence="2" id="KW-1133">Transmembrane helix</keyword>
<dbReference type="PROSITE" id="PS00108">
    <property type="entry name" value="PROTEIN_KINASE_ST"/>
    <property type="match status" value="1"/>
</dbReference>
<dbReference type="AlphaFoldDB" id="A0A2P6VFC3"/>
<feature type="domain" description="Protein kinase" evidence="3">
    <location>
        <begin position="376"/>
        <end position="622"/>
    </location>
</feature>
<dbReference type="InterPro" id="IPR001245">
    <property type="entry name" value="Ser-Thr/Tyr_kinase_cat_dom"/>
</dbReference>
<dbReference type="GO" id="GO:0005524">
    <property type="term" value="F:ATP binding"/>
    <property type="evidence" value="ECO:0007669"/>
    <property type="project" value="InterPro"/>
</dbReference>
<dbReference type="PANTHER" id="PTHR44329">
    <property type="entry name" value="SERINE/THREONINE-PROTEIN KINASE TNNI3K-RELATED"/>
    <property type="match status" value="1"/>
</dbReference>
<dbReference type="InterPro" id="IPR008271">
    <property type="entry name" value="Ser/Thr_kinase_AS"/>
</dbReference>